<dbReference type="STRING" id="1167006.UWK_00562"/>
<reference evidence="5" key="1">
    <citation type="journal article" date="2013" name="Stand. Genomic Sci.">
        <title>Complete genome sequence of Desulfocapsa sulfexigens, a marine deltaproteobacterium specialized in disproportionating inorganic sulfur compounds.</title>
        <authorList>
            <person name="Finster K.W."/>
            <person name="Kjeldsen K.U."/>
            <person name="Kube M."/>
            <person name="Reinhardt R."/>
            <person name="Mussmann M."/>
            <person name="Amann R."/>
            <person name="Schreiber L."/>
        </authorList>
    </citation>
    <scope>NUCLEOTIDE SEQUENCE [LARGE SCALE GENOMIC DNA]</scope>
    <source>
        <strain evidence="5">DSM 10523 / SB164P1</strain>
    </source>
</reference>
<evidence type="ECO:0008006" key="6">
    <source>
        <dbReference type="Google" id="ProtNLM"/>
    </source>
</evidence>
<dbReference type="EMBL" id="CP003985">
    <property type="protein sequence ID" value="AGF77143.1"/>
    <property type="molecule type" value="Genomic_DNA"/>
</dbReference>
<feature type="repeat" description="NHL" evidence="2">
    <location>
        <begin position="200"/>
        <end position="243"/>
    </location>
</feature>
<accession>M1P0U4</accession>
<dbReference type="AlphaFoldDB" id="M1P0U4"/>
<sequence length="359" mass="40204">MQKPYRFSDTQLLFPLLCLLLLSSCARPVEEAALIFYPPPPERPRLQFLTAISSETDLAVKRDAFDSFLFGPDLSFSSIGRPYDIASDRGSIYLIDRQSNKILTIDLVNKDFTELRATGRGALRSPSGIWVTSDGFKYIADIKRQQIVTFNSSNEFIRAYGNKELFNKPVDVAVYNNNIYVCDMVKSQIIVLDRDSGEVVMTVGESGSEEGQLHKPTHVTVDKHGNVFVNDAFNFRVQQFDSSGVFVKTFGFHGDRMGGMARSKGLDVDQEGNLYVADAAFEYVQIFNKDGQLLLFFGGPGNAPGNMYLPAGVHIDYENIQFFNTFADPNFKLKYLLYVCNMSGSNKVNVYGYGDWSGE</sequence>
<dbReference type="PROSITE" id="PS51125">
    <property type="entry name" value="NHL"/>
    <property type="match status" value="1"/>
</dbReference>
<dbReference type="KEGG" id="dsf:UWK_00562"/>
<dbReference type="PROSITE" id="PS51257">
    <property type="entry name" value="PROKAR_LIPOPROTEIN"/>
    <property type="match status" value="1"/>
</dbReference>
<evidence type="ECO:0000256" key="1">
    <source>
        <dbReference type="ARBA" id="ARBA00022737"/>
    </source>
</evidence>
<evidence type="ECO:0000313" key="4">
    <source>
        <dbReference type="EMBL" id="AGF77143.1"/>
    </source>
</evidence>
<dbReference type="InterPro" id="IPR050952">
    <property type="entry name" value="TRIM-NHL_E3_ligases"/>
</dbReference>
<dbReference type="SUPFAM" id="SSF63829">
    <property type="entry name" value="Calcium-dependent phosphotriesterase"/>
    <property type="match status" value="1"/>
</dbReference>
<dbReference type="HOGENOM" id="CLU_008645_8_0_7"/>
<name>M1P0U4_DESSD</name>
<dbReference type="InterPro" id="IPR011042">
    <property type="entry name" value="6-blade_b-propeller_TolB-like"/>
</dbReference>
<dbReference type="Gene3D" id="2.40.10.500">
    <property type="match status" value="1"/>
</dbReference>
<evidence type="ECO:0000313" key="5">
    <source>
        <dbReference type="Proteomes" id="UP000011721"/>
    </source>
</evidence>
<dbReference type="OrthoDB" id="9774579at2"/>
<feature type="chain" id="PRO_5004016003" description="NHL repeat protein" evidence="3">
    <location>
        <begin position="27"/>
        <end position="359"/>
    </location>
</feature>
<protein>
    <recommendedName>
        <fullName evidence="6">NHL repeat protein</fullName>
    </recommendedName>
</protein>
<gene>
    <name evidence="4" type="ordered locus">UWK_00562</name>
</gene>
<dbReference type="RefSeq" id="WP_015402841.1">
    <property type="nucleotide sequence ID" value="NC_020304.1"/>
</dbReference>
<dbReference type="Proteomes" id="UP000011721">
    <property type="component" value="Chromosome"/>
</dbReference>
<organism evidence="4 5">
    <name type="scientific">Desulfocapsa sulfexigens (strain DSM 10523 / SB164P1)</name>
    <dbReference type="NCBI Taxonomy" id="1167006"/>
    <lineage>
        <taxon>Bacteria</taxon>
        <taxon>Pseudomonadati</taxon>
        <taxon>Thermodesulfobacteriota</taxon>
        <taxon>Desulfobulbia</taxon>
        <taxon>Desulfobulbales</taxon>
        <taxon>Desulfocapsaceae</taxon>
        <taxon>Desulfocapsa</taxon>
    </lineage>
</organism>
<keyword evidence="5" id="KW-1185">Reference proteome</keyword>
<dbReference type="Gene3D" id="2.120.10.30">
    <property type="entry name" value="TolB, C-terminal domain"/>
    <property type="match status" value="1"/>
</dbReference>
<evidence type="ECO:0000256" key="2">
    <source>
        <dbReference type="PROSITE-ProRule" id="PRU00504"/>
    </source>
</evidence>
<dbReference type="InterPro" id="IPR001258">
    <property type="entry name" value="NHL_repeat"/>
</dbReference>
<evidence type="ECO:0000256" key="3">
    <source>
        <dbReference type="SAM" id="SignalP"/>
    </source>
</evidence>
<keyword evidence="1" id="KW-0677">Repeat</keyword>
<proteinExistence type="predicted"/>
<dbReference type="PANTHER" id="PTHR24104">
    <property type="entry name" value="E3 UBIQUITIN-PROTEIN LIGASE NHLRC1-RELATED"/>
    <property type="match status" value="1"/>
</dbReference>
<dbReference type="GO" id="GO:0008270">
    <property type="term" value="F:zinc ion binding"/>
    <property type="evidence" value="ECO:0007669"/>
    <property type="project" value="UniProtKB-KW"/>
</dbReference>
<dbReference type="eggNOG" id="COG3391">
    <property type="taxonomic scope" value="Bacteria"/>
</dbReference>
<keyword evidence="3" id="KW-0732">Signal</keyword>
<dbReference type="PANTHER" id="PTHR24104:SF25">
    <property type="entry name" value="PROTEIN LIN-41"/>
    <property type="match status" value="1"/>
</dbReference>
<feature type="signal peptide" evidence="3">
    <location>
        <begin position="1"/>
        <end position="26"/>
    </location>
</feature>